<keyword evidence="6 8" id="KW-1133">Transmembrane helix</keyword>
<dbReference type="NCBIfam" id="TIGR00710">
    <property type="entry name" value="efflux_Bcr_CflA"/>
    <property type="match status" value="1"/>
</dbReference>
<proteinExistence type="inferred from homology"/>
<evidence type="ECO:0000313" key="11">
    <source>
        <dbReference type="Proteomes" id="UP000229044"/>
    </source>
</evidence>
<dbReference type="RefSeq" id="WP_099616666.1">
    <property type="nucleotide sequence ID" value="NZ_KZ319339.1"/>
</dbReference>
<dbReference type="OrthoDB" id="9814303at2"/>
<evidence type="ECO:0000256" key="1">
    <source>
        <dbReference type="ARBA" id="ARBA00004651"/>
    </source>
</evidence>
<dbReference type="EMBL" id="NTFI01000001">
    <property type="protein sequence ID" value="PHQ26586.1"/>
    <property type="molecule type" value="Genomic_DNA"/>
</dbReference>
<keyword evidence="11" id="KW-1185">Reference proteome</keyword>
<dbReference type="AlphaFoldDB" id="A0A2G1VII6"/>
<feature type="transmembrane region" description="Helical" evidence="8">
    <location>
        <begin position="45"/>
        <end position="65"/>
    </location>
</feature>
<dbReference type="CDD" id="cd17320">
    <property type="entry name" value="MFS_MdfA_MDR_like"/>
    <property type="match status" value="1"/>
</dbReference>
<dbReference type="PROSITE" id="PS00216">
    <property type="entry name" value="SUGAR_TRANSPORT_1"/>
    <property type="match status" value="1"/>
</dbReference>
<feature type="transmembrane region" description="Helical" evidence="8">
    <location>
        <begin position="107"/>
        <end position="127"/>
    </location>
</feature>
<feature type="transmembrane region" description="Helical" evidence="8">
    <location>
        <begin position="369"/>
        <end position="390"/>
    </location>
</feature>
<evidence type="ECO:0000256" key="4">
    <source>
        <dbReference type="ARBA" id="ARBA00022475"/>
    </source>
</evidence>
<evidence type="ECO:0000256" key="5">
    <source>
        <dbReference type="ARBA" id="ARBA00022692"/>
    </source>
</evidence>
<dbReference type="InterPro" id="IPR005829">
    <property type="entry name" value="Sugar_transporter_CS"/>
</dbReference>
<keyword evidence="7 8" id="KW-0472">Membrane</keyword>
<dbReference type="PROSITE" id="PS50850">
    <property type="entry name" value="MFS"/>
    <property type="match status" value="1"/>
</dbReference>
<dbReference type="InterPro" id="IPR020846">
    <property type="entry name" value="MFS_dom"/>
</dbReference>
<keyword evidence="3 8" id="KW-0813">Transport</keyword>
<comment type="subcellular location">
    <subcellularLocation>
        <location evidence="8">Cell inner membrane</location>
        <topology evidence="8">Multi-pass membrane protein</topology>
    </subcellularLocation>
    <subcellularLocation>
        <location evidence="1">Cell membrane</location>
        <topology evidence="1">Multi-pass membrane protein</topology>
    </subcellularLocation>
</comment>
<keyword evidence="4" id="KW-1003">Cell membrane</keyword>
<comment type="caution">
    <text evidence="10">The sequence shown here is derived from an EMBL/GenBank/DDBJ whole genome shotgun (WGS) entry which is preliminary data.</text>
</comment>
<organism evidence="10 11">
    <name type="scientific">Marinobacter guineae</name>
    <dbReference type="NCBI Taxonomy" id="432303"/>
    <lineage>
        <taxon>Bacteria</taxon>
        <taxon>Pseudomonadati</taxon>
        <taxon>Pseudomonadota</taxon>
        <taxon>Gammaproteobacteria</taxon>
        <taxon>Pseudomonadales</taxon>
        <taxon>Marinobacteraceae</taxon>
        <taxon>Marinobacter</taxon>
    </lineage>
</organism>
<dbReference type="InterPro" id="IPR004812">
    <property type="entry name" value="Efflux_drug-R_Bcr/CmlA"/>
</dbReference>
<protein>
    <recommendedName>
        <fullName evidence="8">Bcr/CflA family efflux transporter</fullName>
    </recommendedName>
</protein>
<accession>A0A2G1VII6</accession>
<dbReference type="Pfam" id="PF07690">
    <property type="entry name" value="MFS_1"/>
    <property type="match status" value="1"/>
</dbReference>
<feature type="transmembrane region" description="Helical" evidence="8">
    <location>
        <begin position="343"/>
        <end position="363"/>
    </location>
</feature>
<evidence type="ECO:0000256" key="7">
    <source>
        <dbReference type="ARBA" id="ARBA00023136"/>
    </source>
</evidence>
<dbReference type="Gene3D" id="1.20.1720.10">
    <property type="entry name" value="Multidrug resistance protein D"/>
    <property type="match status" value="1"/>
</dbReference>
<sequence length="410" mass="42713">MIADNPVRTPSIALMTLIAMASPLALNLFVPAMPDAARALQTDVSVIQLTFTAYLFTLAFGQLLSGPLADHFGRRPILLGGLVFHTLGSLLAALAPDVTLLIAGRVLQALGGSAAMVMARTIIIDIYGREGASARMGYVVMAIASAQTIAPAVGGFLNLWAGWNSIFYVSLGMGGVALLVATLQLPETCRVRSESLRLGPVIQRYASVFNSGGYIGYALSTTCIAAAFYMFVGTAPYIVDGLGGNSALFGTWFLSVSLAFMAGSFLSTRLATHASIDQVLWLGNVLSLTGALTLLGFTLGNTLTYATLFLPMALVTFGRGLSQPNAQSAAISCSPTSAATASGLMGFIQLLAGAVIAQLMPLLLGEGVLPIAACIFLAPVAALGAHYYAISRQRSPEAELEVGKTEKCNF</sequence>
<dbReference type="SUPFAM" id="SSF103473">
    <property type="entry name" value="MFS general substrate transporter"/>
    <property type="match status" value="1"/>
</dbReference>
<feature type="transmembrane region" description="Helical" evidence="8">
    <location>
        <begin position="214"/>
        <end position="235"/>
    </location>
</feature>
<keyword evidence="8" id="KW-0997">Cell inner membrane</keyword>
<dbReference type="InterPro" id="IPR011701">
    <property type="entry name" value="MFS"/>
</dbReference>
<feature type="transmembrane region" description="Helical" evidence="8">
    <location>
        <begin position="139"/>
        <end position="160"/>
    </location>
</feature>
<dbReference type="InterPro" id="IPR036259">
    <property type="entry name" value="MFS_trans_sf"/>
</dbReference>
<evidence type="ECO:0000259" key="9">
    <source>
        <dbReference type="PROSITE" id="PS50850"/>
    </source>
</evidence>
<evidence type="ECO:0000313" key="10">
    <source>
        <dbReference type="EMBL" id="PHQ26586.1"/>
    </source>
</evidence>
<feature type="transmembrane region" description="Helical" evidence="8">
    <location>
        <begin position="303"/>
        <end position="322"/>
    </location>
</feature>
<evidence type="ECO:0000256" key="6">
    <source>
        <dbReference type="ARBA" id="ARBA00022989"/>
    </source>
</evidence>
<evidence type="ECO:0000256" key="8">
    <source>
        <dbReference type="RuleBase" id="RU365088"/>
    </source>
</evidence>
<comment type="similarity">
    <text evidence="2 8">Belongs to the major facilitator superfamily. Bcr/CmlA family.</text>
</comment>
<name>A0A2G1VII6_9GAMM</name>
<dbReference type="GO" id="GO:0042910">
    <property type="term" value="F:xenobiotic transmembrane transporter activity"/>
    <property type="evidence" value="ECO:0007669"/>
    <property type="project" value="InterPro"/>
</dbReference>
<feature type="transmembrane region" description="Helical" evidence="8">
    <location>
        <begin position="279"/>
        <end position="297"/>
    </location>
</feature>
<feature type="transmembrane region" description="Helical" evidence="8">
    <location>
        <begin position="247"/>
        <end position="267"/>
    </location>
</feature>
<keyword evidence="5 8" id="KW-0812">Transmembrane</keyword>
<feature type="transmembrane region" description="Helical" evidence="8">
    <location>
        <begin position="12"/>
        <end position="33"/>
    </location>
</feature>
<feature type="transmembrane region" description="Helical" evidence="8">
    <location>
        <begin position="77"/>
        <end position="95"/>
    </location>
</feature>
<dbReference type="GO" id="GO:0005886">
    <property type="term" value="C:plasma membrane"/>
    <property type="evidence" value="ECO:0007669"/>
    <property type="project" value="UniProtKB-SubCell"/>
</dbReference>
<dbReference type="PANTHER" id="PTHR42718">
    <property type="entry name" value="MAJOR FACILITATOR SUPERFAMILY MULTIDRUG TRANSPORTER MFSC"/>
    <property type="match status" value="1"/>
</dbReference>
<dbReference type="PANTHER" id="PTHR42718:SF46">
    <property type="entry name" value="BLR6921 PROTEIN"/>
    <property type="match status" value="1"/>
</dbReference>
<reference evidence="10 11" key="1">
    <citation type="submission" date="2017-09" db="EMBL/GenBank/DDBJ databases">
        <title>The draft genome sequences of Marinobacter guineae M3B.</title>
        <authorList>
            <person name="Cao J."/>
        </authorList>
    </citation>
    <scope>NUCLEOTIDE SEQUENCE [LARGE SCALE GENOMIC DNA]</scope>
    <source>
        <strain evidence="10 11">M3B</strain>
    </source>
</reference>
<feature type="domain" description="Major facilitator superfamily (MFS) profile" evidence="9">
    <location>
        <begin position="11"/>
        <end position="396"/>
    </location>
</feature>
<evidence type="ECO:0000256" key="2">
    <source>
        <dbReference type="ARBA" id="ARBA00006236"/>
    </source>
</evidence>
<dbReference type="GO" id="GO:1990961">
    <property type="term" value="P:xenobiotic detoxification by transmembrane export across the plasma membrane"/>
    <property type="evidence" value="ECO:0007669"/>
    <property type="project" value="InterPro"/>
</dbReference>
<evidence type="ECO:0000256" key="3">
    <source>
        <dbReference type="ARBA" id="ARBA00022448"/>
    </source>
</evidence>
<gene>
    <name evidence="10" type="ORF">CLH62_03070</name>
</gene>
<dbReference type="Proteomes" id="UP000229044">
    <property type="component" value="Unassembled WGS sequence"/>
</dbReference>
<feature type="transmembrane region" description="Helical" evidence="8">
    <location>
        <begin position="166"/>
        <end position="185"/>
    </location>
</feature>